<protein>
    <recommendedName>
        <fullName evidence="2">histidine kinase</fullName>
        <ecNumber evidence="2">2.7.13.3</ecNumber>
    </recommendedName>
</protein>
<feature type="transmembrane region" description="Helical" evidence="8">
    <location>
        <begin position="41"/>
        <end position="59"/>
    </location>
</feature>
<keyword evidence="3" id="KW-0597">Phosphoprotein</keyword>
<reference evidence="10 11" key="1">
    <citation type="journal article" date="2015" name="Nature">
        <title>rRNA introns, odd ribosomes, and small enigmatic genomes across a large radiation of phyla.</title>
        <authorList>
            <person name="Brown C.T."/>
            <person name="Hug L.A."/>
            <person name="Thomas B.C."/>
            <person name="Sharon I."/>
            <person name="Castelle C.J."/>
            <person name="Singh A."/>
            <person name="Wilkins M.J."/>
            <person name="Williams K.H."/>
            <person name="Banfield J.F."/>
        </authorList>
    </citation>
    <scope>NUCLEOTIDE SEQUENCE [LARGE SCALE GENOMIC DNA]</scope>
</reference>
<dbReference type="InterPro" id="IPR003594">
    <property type="entry name" value="HATPase_dom"/>
</dbReference>
<dbReference type="PANTHER" id="PTHR43711:SF1">
    <property type="entry name" value="HISTIDINE KINASE 1"/>
    <property type="match status" value="1"/>
</dbReference>
<dbReference type="FunFam" id="1.10.287.130:FF:000001">
    <property type="entry name" value="Two-component sensor histidine kinase"/>
    <property type="match status" value="1"/>
</dbReference>
<dbReference type="SMART" id="SM00387">
    <property type="entry name" value="HATPase_c"/>
    <property type="match status" value="1"/>
</dbReference>
<dbReference type="InterPro" id="IPR036097">
    <property type="entry name" value="HisK_dim/P_sf"/>
</dbReference>
<dbReference type="Proteomes" id="UP000033870">
    <property type="component" value="Unassembled WGS sequence"/>
</dbReference>
<evidence type="ECO:0000256" key="6">
    <source>
        <dbReference type="ARBA" id="ARBA00023012"/>
    </source>
</evidence>
<dbReference type="EMBL" id="LCRX01000002">
    <property type="protein sequence ID" value="KKW42959.1"/>
    <property type="molecule type" value="Genomic_DNA"/>
</dbReference>
<keyword evidence="7 8" id="KW-0472">Membrane</keyword>
<dbReference type="SUPFAM" id="SSF47384">
    <property type="entry name" value="Homodimeric domain of signal transducing histidine kinase"/>
    <property type="match status" value="1"/>
</dbReference>
<dbReference type="Pfam" id="PF16927">
    <property type="entry name" value="HisKA_7TM"/>
    <property type="match status" value="1"/>
</dbReference>
<gene>
    <name evidence="10" type="ORF">UY92_C0002G0076</name>
</gene>
<dbReference type="CDD" id="cd00082">
    <property type="entry name" value="HisKA"/>
    <property type="match status" value="1"/>
</dbReference>
<dbReference type="InterPro" id="IPR005467">
    <property type="entry name" value="His_kinase_dom"/>
</dbReference>
<evidence type="ECO:0000256" key="5">
    <source>
        <dbReference type="ARBA" id="ARBA00022777"/>
    </source>
</evidence>
<organism evidence="10 11">
    <name type="scientific">Candidatus Magasanikbacteria bacterium GW2011_GWA2_56_11</name>
    <dbReference type="NCBI Taxonomy" id="1619044"/>
    <lineage>
        <taxon>Bacteria</taxon>
        <taxon>Candidatus Magasanikiibacteriota</taxon>
    </lineage>
</organism>
<dbReference type="EC" id="2.7.13.3" evidence="2"/>
<dbReference type="GO" id="GO:0000155">
    <property type="term" value="F:phosphorelay sensor kinase activity"/>
    <property type="evidence" value="ECO:0007669"/>
    <property type="project" value="InterPro"/>
</dbReference>
<evidence type="ECO:0000256" key="1">
    <source>
        <dbReference type="ARBA" id="ARBA00000085"/>
    </source>
</evidence>
<dbReference type="Gene3D" id="1.10.287.130">
    <property type="match status" value="1"/>
</dbReference>
<keyword evidence="8" id="KW-0812">Transmembrane</keyword>
<feature type="transmembrane region" description="Helical" evidence="8">
    <location>
        <begin position="106"/>
        <end position="126"/>
    </location>
</feature>
<keyword evidence="5" id="KW-0418">Kinase</keyword>
<dbReference type="PROSITE" id="PS50109">
    <property type="entry name" value="HIS_KIN"/>
    <property type="match status" value="1"/>
</dbReference>
<keyword evidence="8" id="KW-1133">Transmembrane helix</keyword>
<comment type="catalytic activity">
    <reaction evidence="1">
        <text>ATP + protein L-histidine = ADP + protein N-phospho-L-histidine.</text>
        <dbReference type="EC" id="2.7.13.3"/>
    </reaction>
</comment>
<keyword evidence="4" id="KW-0808">Transferase</keyword>
<evidence type="ECO:0000256" key="7">
    <source>
        <dbReference type="ARBA" id="ARBA00023136"/>
    </source>
</evidence>
<sequence length="539" mass="59731">MFYYDTQTVELLLGAFTFFVSTYLGVTILHTKPASATHRLFLALAVLIDVYVVVNYLSLHPPGATADSQLFWVRVVMATTSVIGPALVLLVHTFPEDRITLGRRYLAPLFTLMILSVCASLLPLVFTGIEYRDGEPVPIPGPGIVVFLLDFVGLFILSFAILIVKFRRARGEERQKHLHLLLGVLSSFSLMALSTVIFVVVLETSVAVFLGPLYPIILMIFIAYAIARYQLFDIKGAATTILSVMLWFLLFAKLLVSESASEFMVDLLVLALAVLFGIFLIRSIKREVKQREELSSLARSLAAANDQLKELDRQKTEFLSIASHQLRTPLSIIKGYIELIHDGAYGRPTKALREVLGNMDESNERLVKLVDEFLDITRIEQGRTKFDFAPTDLGALVDSVVKELEKRASDKGLEIAWKKPSCPPVPMDAEKIRHVVFNFVDNAIKYSERGRITVRVHCTGAAAEVSVADEGIGFGRADQGNFFQKFYRGENTRTVNVNGTGLGLYVCRKFIEAHRGTVEAASPGAGKGSTFRFSIPSAV</sequence>
<dbReference type="Pfam" id="PF02518">
    <property type="entry name" value="HATPase_c"/>
    <property type="match status" value="1"/>
</dbReference>
<evidence type="ECO:0000259" key="9">
    <source>
        <dbReference type="PROSITE" id="PS50109"/>
    </source>
</evidence>
<evidence type="ECO:0000256" key="8">
    <source>
        <dbReference type="SAM" id="Phobius"/>
    </source>
</evidence>
<dbReference type="InterPro" id="IPR004358">
    <property type="entry name" value="Sig_transdc_His_kin-like_C"/>
</dbReference>
<feature type="domain" description="Histidine kinase" evidence="9">
    <location>
        <begin position="321"/>
        <end position="539"/>
    </location>
</feature>
<dbReference type="InterPro" id="IPR003661">
    <property type="entry name" value="HisK_dim/P_dom"/>
</dbReference>
<evidence type="ECO:0000313" key="11">
    <source>
        <dbReference type="Proteomes" id="UP000033870"/>
    </source>
</evidence>
<dbReference type="PANTHER" id="PTHR43711">
    <property type="entry name" value="TWO-COMPONENT HISTIDINE KINASE"/>
    <property type="match status" value="1"/>
</dbReference>
<feature type="transmembrane region" description="Helical" evidence="8">
    <location>
        <begin position="206"/>
        <end position="226"/>
    </location>
</feature>
<feature type="transmembrane region" description="Helical" evidence="8">
    <location>
        <begin position="146"/>
        <end position="166"/>
    </location>
</feature>
<feature type="transmembrane region" description="Helical" evidence="8">
    <location>
        <begin position="263"/>
        <end position="281"/>
    </location>
</feature>
<name>A0A0G2BBL3_9BACT</name>
<feature type="transmembrane region" description="Helical" evidence="8">
    <location>
        <begin position="178"/>
        <end position="200"/>
    </location>
</feature>
<dbReference type="InterPro" id="IPR050736">
    <property type="entry name" value="Sensor_HK_Regulatory"/>
</dbReference>
<dbReference type="SUPFAM" id="SSF55874">
    <property type="entry name" value="ATPase domain of HSP90 chaperone/DNA topoisomerase II/histidine kinase"/>
    <property type="match status" value="1"/>
</dbReference>
<dbReference type="InterPro" id="IPR036890">
    <property type="entry name" value="HATPase_C_sf"/>
</dbReference>
<dbReference type="STRING" id="1619044.UY92_C0002G0076"/>
<dbReference type="AlphaFoldDB" id="A0A0G2BBL3"/>
<proteinExistence type="predicted"/>
<evidence type="ECO:0000256" key="2">
    <source>
        <dbReference type="ARBA" id="ARBA00012438"/>
    </source>
</evidence>
<dbReference type="SMART" id="SM00388">
    <property type="entry name" value="HisKA"/>
    <property type="match status" value="1"/>
</dbReference>
<evidence type="ECO:0000313" key="10">
    <source>
        <dbReference type="EMBL" id="KKW42959.1"/>
    </source>
</evidence>
<feature type="transmembrane region" description="Helical" evidence="8">
    <location>
        <begin position="238"/>
        <end position="257"/>
    </location>
</feature>
<dbReference type="FunFam" id="3.30.565.10:FF:000006">
    <property type="entry name" value="Sensor histidine kinase WalK"/>
    <property type="match status" value="1"/>
</dbReference>
<dbReference type="InterPro" id="IPR031621">
    <property type="entry name" value="HisKA_7TM"/>
</dbReference>
<feature type="transmembrane region" description="Helical" evidence="8">
    <location>
        <begin position="12"/>
        <end position="29"/>
    </location>
</feature>
<comment type="caution">
    <text evidence="10">The sequence shown here is derived from an EMBL/GenBank/DDBJ whole genome shotgun (WGS) entry which is preliminary data.</text>
</comment>
<accession>A0A0G2BBL3</accession>
<keyword evidence="6" id="KW-0902">Two-component regulatory system</keyword>
<evidence type="ECO:0000256" key="3">
    <source>
        <dbReference type="ARBA" id="ARBA00022553"/>
    </source>
</evidence>
<evidence type="ECO:0000256" key="4">
    <source>
        <dbReference type="ARBA" id="ARBA00022679"/>
    </source>
</evidence>
<dbReference type="PRINTS" id="PR00344">
    <property type="entry name" value="BCTRLSENSOR"/>
</dbReference>
<dbReference type="Gene3D" id="3.30.565.10">
    <property type="entry name" value="Histidine kinase-like ATPase, C-terminal domain"/>
    <property type="match status" value="1"/>
</dbReference>
<dbReference type="Pfam" id="PF00512">
    <property type="entry name" value="HisKA"/>
    <property type="match status" value="1"/>
</dbReference>
<feature type="transmembrane region" description="Helical" evidence="8">
    <location>
        <begin position="71"/>
        <end position="94"/>
    </location>
</feature>